<organism evidence="1 2">
    <name type="scientific">Cladophialophora carrionii</name>
    <dbReference type="NCBI Taxonomy" id="86049"/>
    <lineage>
        <taxon>Eukaryota</taxon>
        <taxon>Fungi</taxon>
        <taxon>Dikarya</taxon>
        <taxon>Ascomycota</taxon>
        <taxon>Pezizomycotina</taxon>
        <taxon>Eurotiomycetes</taxon>
        <taxon>Chaetothyriomycetidae</taxon>
        <taxon>Chaetothyriales</taxon>
        <taxon>Herpotrichiellaceae</taxon>
        <taxon>Cladophialophora</taxon>
    </lineage>
</organism>
<dbReference type="AlphaFoldDB" id="A0A1C1CRD7"/>
<sequence>MPPTQTHPLPSPPLYRSPAILNLITRSHPVASRDSSQQTSTLPPNPLLTCGFLLYLAGFGSLPHRHDTEPELLARSQSLQQSIALDRNLFALSLRRSSSDTPIPLSLRLVAQWSIEYSDSTGA</sequence>
<dbReference type="Proteomes" id="UP000094526">
    <property type="component" value="Unassembled WGS sequence"/>
</dbReference>
<protein>
    <submittedName>
        <fullName evidence="1">Uncharacterized protein</fullName>
    </submittedName>
</protein>
<name>A0A1C1CRD7_9EURO</name>
<comment type="caution">
    <text evidence="1">The sequence shown here is derived from an EMBL/GenBank/DDBJ whole genome shotgun (WGS) entry which is preliminary data.</text>
</comment>
<dbReference type="EMBL" id="LGRB01000009">
    <property type="protein sequence ID" value="OCT51067.1"/>
    <property type="molecule type" value="Genomic_DNA"/>
</dbReference>
<dbReference type="VEuPathDB" id="FungiDB:CLCR_09283"/>
<keyword evidence="2" id="KW-1185">Reference proteome</keyword>
<evidence type="ECO:0000313" key="2">
    <source>
        <dbReference type="Proteomes" id="UP000094526"/>
    </source>
</evidence>
<reference evidence="2" key="1">
    <citation type="submission" date="2015-07" db="EMBL/GenBank/DDBJ databases">
        <authorList>
            <person name="Teixeira M.M."/>
            <person name="Souza R.C."/>
            <person name="Almeida L.G."/>
            <person name="Vicente V.A."/>
            <person name="de Hoog S."/>
            <person name="Bocca A.L."/>
            <person name="de Almeida S.R."/>
            <person name="Vasconcelos A.T."/>
            <person name="Felipe M.S."/>
        </authorList>
    </citation>
    <scope>NUCLEOTIDE SEQUENCE [LARGE SCALE GENOMIC DNA]</scope>
    <source>
        <strain evidence="2">KSF</strain>
    </source>
</reference>
<evidence type="ECO:0000313" key="1">
    <source>
        <dbReference type="EMBL" id="OCT51067.1"/>
    </source>
</evidence>
<gene>
    <name evidence="1" type="ORF">CLCR_09283</name>
</gene>
<accession>A0A1C1CRD7</accession>
<proteinExistence type="predicted"/>